<dbReference type="OrthoDB" id="426882at2759"/>
<dbReference type="CDD" id="cd12148">
    <property type="entry name" value="fungal_TF_MHR"/>
    <property type="match status" value="1"/>
</dbReference>
<dbReference type="InterPro" id="IPR007219">
    <property type="entry name" value="XnlR_reg_dom"/>
</dbReference>
<evidence type="ECO:0000256" key="2">
    <source>
        <dbReference type="ARBA" id="ARBA00022723"/>
    </source>
</evidence>
<dbReference type="InterPro" id="IPR036864">
    <property type="entry name" value="Zn2-C6_fun-type_DNA-bd_sf"/>
</dbReference>
<evidence type="ECO:0000256" key="5">
    <source>
        <dbReference type="SAM" id="MobiDB-lite"/>
    </source>
</evidence>
<evidence type="ECO:0000256" key="1">
    <source>
        <dbReference type="ARBA" id="ARBA00004123"/>
    </source>
</evidence>
<dbReference type="EMBL" id="JAEPQZ010000014">
    <property type="protein sequence ID" value="KAG2173813.1"/>
    <property type="molecule type" value="Genomic_DNA"/>
</dbReference>
<dbReference type="Pfam" id="PF04082">
    <property type="entry name" value="Fungal_trans"/>
    <property type="match status" value="1"/>
</dbReference>
<dbReference type="PROSITE" id="PS50048">
    <property type="entry name" value="ZN2_CY6_FUNGAL_2"/>
    <property type="match status" value="1"/>
</dbReference>
<dbReference type="GO" id="GO:0006351">
    <property type="term" value="P:DNA-templated transcription"/>
    <property type="evidence" value="ECO:0007669"/>
    <property type="project" value="InterPro"/>
</dbReference>
<feature type="region of interest" description="Disordered" evidence="5">
    <location>
        <begin position="466"/>
        <end position="525"/>
    </location>
</feature>
<dbReference type="GO" id="GO:0003677">
    <property type="term" value="F:DNA binding"/>
    <property type="evidence" value="ECO:0007669"/>
    <property type="project" value="UniProtKB-KW"/>
</dbReference>
<evidence type="ECO:0000259" key="6">
    <source>
        <dbReference type="PROSITE" id="PS50048"/>
    </source>
</evidence>
<dbReference type="PANTHER" id="PTHR46910:SF3">
    <property type="entry name" value="HALOTOLERANCE PROTEIN 9-RELATED"/>
    <property type="match status" value="1"/>
</dbReference>
<evidence type="ECO:0000313" key="7">
    <source>
        <dbReference type="EMBL" id="KAG2173813.1"/>
    </source>
</evidence>
<name>A0A8H7UBH4_MORIS</name>
<accession>A0A8H7UBH4</accession>
<evidence type="ECO:0000256" key="3">
    <source>
        <dbReference type="ARBA" id="ARBA00023125"/>
    </source>
</evidence>
<dbReference type="GO" id="GO:0005634">
    <property type="term" value="C:nucleus"/>
    <property type="evidence" value="ECO:0007669"/>
    <property type="project" value="UniProtKB-SubCell"/>
</dbReference>
<evidence type="ECO:0000256" key="4">
    <source>
        <dbReference type="ARBA" id="ARBA00023242"/>
    </source>
</evidence>
<dbReference type="SMART" id="SM00066">
    <property type="entry name" value="GAL4"/>
    <property type="match status" value="1"/>
</dbReference>
<keyword evidence="3" id="KW-0238">DNA-binding</keyword>
<comment type="subcellular location">
    <subcellularLocation>
        <location evidence="1">Nucleus</location>
    </subcellularLocation>
</comment>
<comment type="caution">
    <text evidence="7">The sequence shown here is derived from an EMBL/GenBank/DDBJ whole genome shotgun (WGS) entry which is preliminary data.</text>
</comment>
<dbReference type="AlphaFoldDB" id="A0A8H7UBH4"/>
<dbReference type="CDD" id="cd00067">
    <property type="entry name" value="GAL4"/>
    <property type="match status" value="1"/>
</dbReference>
<keyword evidence="2" id="KW-0479">Metal-binding</keyword>
<feature type="domain" description="Zn(2)-C6 fungal-type" evidence="6">
    <location>
        <begin position="36"/>
        <end position="66"/>
    </location>
</feature>
<feature type="region of interest" description="Disordered" evidence="5">
    <location>
        <begin position="1"/>
        <end position="29"/>
    </location>
</feature>
<dbReference type="InterPro" id="IPR050987">
    <property type="entry name" value="AtrR-like"/>
</dbReference>
<dbReference type="InterPro" id="IPR001138">
    <property type="entry name" value="Zn2Cys6_DnaBD"/>
</dbReference>
<gene>
    <name evidence="7" type="ORF">INT43_005233</name>
</gene>
<dbReference type="GO" id="GO:0000981">
    <property type="term" value="F:DNA-binding transcription factor activity, RNA polymerase II-specific"/>
    <property type="evidence" value="ECO:0007669"/>
    <property type="project" value="InterPro"/>
</dbReference>
<organism evidence="7 8">
    <name type="scientific">Mortierella isabellina</name>
    <name type="common">Filamentous fungus</name>
    <name type="synonym">Umbelopsis isabellina</name>
    <dbReference type="NCBI Taxonomy" id="91625"/>
    <lineage>
        <taxon>Eukaryota</taxon>
        <taxon>Fungi</taxon>
        <taxon>Fungi incertae sedis</taxon>
        <taxon>Mucoromycota</taxon>
        <taxon>Mucoromycotina</taxon>
        <taxon>Umbelopsidomycetes</taxon>
        <taxon>Umbelopsidales</taxon>
        <taxon>Umbelopsidaceae</taxon>
        <taxon>Umbelopsis</taxon>
    </lineage>
</organism>
<dbReference type="PANTHER" id="PTHR46910">
    <property type="entry name" value="TRANSCRIPTION FACTOR PDR1"/>
    <property type="match status" value="1"/>
</dbReference>
<sequence length="766" mass="88373">MDLDDNEDYANIKEEEIDGQSSSSKPVRRRARLALSCQRCRKNRSKCSRTRPRCTQCEEADVECTYLEIPGDLESTALRQRFAGLEDQIHTALAQFDIVESLVKDNLDNLNHHKASNNTQLMNRPDSTCPLQVDQHPENLNINTGSIQSWNIKEDHDSTAGGLSIHTNSRNLDDIYQVLLNFGLDNMHLTEQDDADSGYEQKNLVRNDVIYRSMRLSHFTTVSLKHIPNEQPLLPQLDSADSDNPIPVPMIPPTTLIALLRQHHSCILHGSIPKFARTFSKILLQSPQPQQLRMLQSSMLCHLIPHAYRWHPHILMPFISSEQQAFTYAQQYYACTRQILAACCFEEPTLLTVHTLVNLALYNIESGDPDITYMNIGMASRMVYSLGMHREENLAGLVESQLEATPVLRSIFENRDDTVHALKEYARSLFWVVYCVDTDASHFHNKPYNMNLDTCTIKFHAQSSEVIQKTRSQPKREKSTSPATQTLDLFPPLSQELEESEPENTSMASGEEEQQQQQHPTDPCLFHTNNDQYQALYKLYNFQNLQITREIRQTCYSDSQSMVRLKEVERIEGILRSFYDNLPEWIRNENEENKNMTLWQSRCKYMELIRYYGNWILLHQTYLPLPELSTSPGPTPSIFTENMPHSPPSRFPANEPLDAEHNHSLAACTKAAMRIACLFDMWVPSSSELVALNVDCYFRPCVHEFKHACEVLVYNANHAQAQDIREQSLHWLKQLLTVMRRTPVWDIAKERPFMITLQQTLDEFKQ</sequence>
<dbReference type="SUPFAM" id="SSF57701">
    <property type="entry name" value="Zn2/Cys6 DNA-binding domain"/>
    <property type="match status" value="1"/>
</dbReference>
<dbReference type="Gene3D" id="4.10.240.10">
    <property type="entry name" value="Zn(2)-C6 fungal-type DNA-binding domain"/>
    <property type="match status" value="1"/>
</dbReference>
<dbReference type="Proteomes" id="UP000654370">
    <property type="component" value="Unassembled WGS sequence"/>
</dbReference>
<proteinExistence type="predicted"/>
<keyword evidence="8" id="KW-1185">Reference proteome</keyword>
<reference evidence="7" key="1">
    <citation type="submission" date="2020-12" db="EMBL/GenBank/DDBJ databases">
        <title>Metabolic potential, ecology and presence of endohyphal bacteria is reflected in genomic diversity of Mucoromycotina.</title>
        <authorList>
            <person name="Muszewska A."/>
            <person name="Okrasinska A."/>
            <person name="Steczkiewicz K."/>
            <person name="Drgas O."/>
            <person name="Orlowska M."/>
            <person name="Perlinska-Lenart U."/>
            <person name="Aleksandrzak-Piekarczyk T."/>
            <person name="Szatraj K."/>
            <person name="Zielenkiewicz U."/>
            <person name="Pilsyk S."/>
            <person name="Malc E."/>
            <person name="Mieczkowski P."/>
            <person name="Kruszewska J.S."/>
            <person name="Biernat P."/>
            <person name="Pawlowska J."/>
        </authorList>
    </citation>
    <scope>NUCLEOTIDE SEQUENCE</scope>
    <source>
        <strain evidence="7">WA0000067209</strain>
    </source>
</reference>
<dbReference type="SMART" id="SM00906">
    <property type="entry name" value="Fungal_trans"/>
    <property type="match status" value="1"/>
</dbReference>
<keyword evidence="4" id="KW-0539">Nucleus</keyword>
<dbReference type="Pfam" id="PF00172">
    <property type="entry name" value="Zn_clus"/>
    <property type="match status" value="1"/>
</dbReference>
<protein>
    <recommendedName>
        <fullName evidence="6">Zn(2)-C6 fungal-type domain-containing protein</fullName>
    </recommendedName>
</protein>
<evidence type="ECO:0000313" key="8">
    <source>
        <dbReference type="Proteomes" id="UP000654370"/>
    </source>
</evidence>
<dbReference type="GO" id="GO:0008270">
    <property type="term" value="F:zinc ion binding"/>
    <property type="evidence" value="ECO:0007669"/>
    <property type="project" value="InterPro"/>
</dbReference>
<dbReference type="PROSITE" id="PS00463">
    <property type="entry name" value="ZN2_CY6_FUNGAL_1"/>
    <property type="match status" value="1"/>
</dbReference>